<comment type="caution">
    <text evidence="9">The sequence shown here is derived from an EMBL/GenBank/DDBJ whole genome shotgun (WGS) entry which is preliminary data.</text>
</comment>
<evidence type="ECO:0000313" key="9">
    <source>
        <dbReference type="EMBL" id="KAK5085019.1"/>
    </source>
</evidence>
<evidence type="ECO:0000256" key="5">
    <source>
        <dbReference type="ARBA" id="ARBA00023242"/>
    </source>
</evidence>
<feature type="region of interest" description="Disordered" evidence="7">
    <location>
        <begin position="531"/>
        <end position="550"/>
    </location>
</feature>
<accession>A0ABR0K3C6</accession>
<name>A0ABR0K3C6_9EURO</name>
<dbReference type="Pfam" id="PF09273">
    <property type="entry name" value="Rubis-subs-bind"/>
    <property type="match status" value="1"/>
</dbReference>
<dbReference type="Gene3D" id="3.90.1420.10">
    <property type="entry name" value="Rubisco LSMT, substrate-binding domain"/>
    <property type="match status" value="1"/>
</dbReference>
<comment type="function">
    <text evidence="6">S-adenosyl-L-methionine-dependent protein-lysine N-methyltransferase that monomethylates 60S ribosomal protein L42.</text>
</comment>
<dbReference type="Gene3D" id="3.90.1410.10">
    <property type="entry name" value="set domain protein methyltransferase, domain 1"/>
    <property type="match status" value="1"/>
</dbReference>
<feature type="domain" description="SET" evidence="8">
    <location>
        <begin position="70"/>
        <end position="339"/>
    </location>
</feature>
<keyword evidence="3 6" id="KW-0808">Transferase</keyword>
<protein>
    <recommendedName>
        <fullName evidence="6">Ribosomal lysine N-methyltransferase 4</fullName>
        <ecNumber evidence="6">2.1.1.-</ecNumber>
    </recommendedName>
</protein>
<dbReference type="SUPFAM" id="SSF81822">
    <property type="entry name" value="RuBisCo LSMT C-terminal, substrate-binding domain"/>
    <property type="match status" value="1"/>
</dbReference>
<evidence type="ECO:0000256" key="7">
    <source>
        <dbReference type="SAM" id="MobiDB-lite"/>
    </source>
</evidence>
<keyword evidence="10" id="KW-1185">Reference proteome</keyword>
<dbReference type="CDD" id="cd19178">
    <property type="entry name" value="SET_SETD6"/>
    <property type="match status" value="1"/>
</dbReference>
<reference evidence="9 10" key="1">
    <citation type="submission" date="2023-08" db="EMBL/GenBank/DDBJ databases">
        <title>Black Yeasts Isolated from many extreme environments.</title>
        <authorList>
            <person name="Coleine C."/>
            <person name="Stajich J.E."/>
            <person name="Selbmann L."/>
        </authorList>
    </citation>
    <scope>NUCLEOTIDE SEQUENCE [LARGE SCALE GENOMIC DNA]</scope>
    <source>
        <strain evidence="9 10">CCFEE 5885</strain>
    </source>
</reference>
<gene>
    <name evidence="9" type="primary">RMS1</name>
    <name evidence="9" type="ORF">LTR24_007285</name>
</gene>
<dbReference type="InterPro" id="IPR050600">
    <property type="entry name" value="SETD3_SETD6_MTase"/>
</dbReference>
<feature type="compositionally biased region" description="Acidic residues" evidence="7">
    <location>
        <begin position="272"/>
        <end position="285"/>
    </location>
</feature>
<feature type="region of interest" description="Disordered" evidence="7">
    <location>
        <begin position="272"/>
        <end position="291"/>
    </location>
</feature>
<dbReference type="PANTHER" id="PTHR13271">
    <property type="entry name" value="UNCHARACTERIZED PUTATIVE METHYLTRANSFERASE"/>
    <property type="match status" value="1"/>
</dbReference>
<proteinExistence type="inferred from homology"/>
<dbReference type="InterPro" id="IPR015353">
    <property type="entry name" value="Rubisco_LSMT_subst-bd"/>
</dbReference>
<dbReference type="SUPFAM" id="SSF82199">
    <property type="entry name" value="SET domain"/>
    <property type="match status" value="1"/>
</dbReference>
<comment type="subcellular location">
    <subcellularLocation>
        <location evidence="1 6">Nucleus</location>
    </subcellularLocation>
</comment>
<dbReference type="PROSITE" id="PS50280">
    <property type="entry name" value="SET"/>
    <property type="match status" value="1"/>
</dbReference>
<dbReference type="Proteomes" id="UP001345013">
    <property type="component" value="Unassembled WGS sequence"/>
</dbReference>
<dbReference type="InterPro" id="IPR036464">
    <property type="entry name" value="Rubisco_LSMT_subst-bd_sf"/>
</dbReference>
<dbReference type="InterPro" id="IPR044430">
    <property type="entry name" value="SETD6_SET"/>
</dbReference>
<dbReference type="InterPro" id="IPR011383">
    <property type="entry name" value="N-lys_methylase_SETD6"/>
</dbReference>
<sequence>MTFKFSLSKHYTALVYSWLAAYGDVEEEFSEQFGEHIAPQTGKMSSAEFENVSANFLKWFTSQPGTTFNPALKIVDLRDRNAGRGIIATADIPPETELFTIPRSAIISVETSELAQRLPELFEELPDAETSDTTQGNGNRNNDNDHDEATVDLPASWLNLILILLYETFHHSTSRWAPYLSAIPSTPSQFDTLMFWTQNELAELQASVMPSKIGKDSANKMFRERIIPVVKKHADIFYPFNASQLSDEELLQRCHAIGSLIMSYAFDLQPDEDEDAADENEDGWVEDQSKPSTMGMVPMADMLNADAEFNAHLSHGDDALTMTSLREIKTGEEVLNYYGPLPNGELLRRYGYTSIKHARYDVVEISWNLVKQVLENGEREDSKRNQVQQLIAKVEQDEDMDVQEGFLLERETEGPNDQGLYDQMAQFVKFPDELVEAVTSIVSELLEQESQARPSRNTGDEKKQLKRRVLVTLREITRKRLDQYATSREHDEEILRRDQASRRLKHALVVRIGEKQLLKEAGDWAERTLAKYREDVTGSNDPPPRKKQKR</sequence>
<evidence type="ECO:0000256" key="1">
    <source>
        <dbReference type="ARBA" id="ARBA00004123"/>
    </source>
</evidence>
<comment type="similarity">
    <text evidence="6">Belongs to the class V-like SAM-binding methyltransferase superfamily. Histone-lysine methyltransferase family. SETD6 subfamily.</text>
</comment>
<keyword evidence="4 6" id="KW-0949">S-adenosyl-L-methionine</keyword>
<dbReference type="InterPro" id="IPR001214">
    <property type="entry name" value="SET_dom"/>
</dbReference>
<dbReference type="PIRSF" id="PIRSF011771">
    <property type="entry name" value="RMS1_SET"/>
    <property type="match status" value="1"/>
</dbReference>
<evidence type="ECO:0000256" key="3">
    <source>
        <dbReference type="ARBA" id="ARBA00022679"/>
    </source>
</evidence>
<organism evidence="9 10">
    <name type="scientific">Lithohypha guttulata</name>
    <dbReference type="NCBI Taxonomy" id="1690604"/>
    <lineage>
        <taxon>Eukaryota</taxon>
        <taxon>Fungi</taxon>
        <taxon>Dikarya</taxon>
        <taxon>Ascomycota</taxon>
        <taxon>Pezizomycotina</taxon>
        <taxon>Eurotiomycetes</taxon>
        <taxon>Chaetothyriomycetidae</taxon>
        <taxon>Chaetothyriales</taxon>
        <taxon>Trichomeriaceae</taxon>
        <taxon>Lithohypha</taxon>
    </lineage>
</organism>
<dbReference type="InterPro" id="IPR046341">
    <property type="entry name" value="SET_dom_sf"/>
</dbReference>
<evidence type="ECO:0000313" key="10">
    <source>
        <dbReference type="Proteomes" id="UP001345013"/>
    </source>
</evidence>
<evidence type="ECO:0000256" key="2">
    <source>
        <dbReference type="ARBA" id="ARBA00022603"/>
    </source>
</evidence>
<feature type="region of interest" description="Disordered" evidence="7">
    <location>
        <begin position="127"/>
        <end position="148"/>
    </location>
</feature>
<dbReference type="EMBL" id="JAVRRG010000107">
    <property type="protein sequence ID" value="KAK5085019.1"/>
    <property type="molecule type" value="Genomic_DNA"/>
</dbReference>
<keyword evidence="5 6" id="KW-0539">Nucleus</keyword>
<keyword evidence="2 6" id="KW-0489">Methyltransferase</keyword>
<evidence type="ECO:0000256" key="6">
    <source>
        <dbReference type="PIRNR" id="PIRNR011771"/>
    </source>
</evidence>
<dbReference type="PANTHER" id="PTHR13271:SF34">
    <property type="entry name" value="N-LYSINE METHYLTRANSFERASE SETD6"/>
    <property type="match status" value="1"/>
</dbReference>
<evidence type="ECO:0000256" key="4">
    <source>
        <dbReference type="ARBA" id="ARBA00022691"/>
    </source>
</evidence>
<dbReference type="Pfam" id="PF00856">
    <property type="entry name" value="SET"/>
    <property type="match status" value="1"/>
</dbReference>
<evidence type="ECO:0000259" key="8">
    <source>
        <dbReference type="PROSITE" id="PS50280"/>
    </source>
</evidence>
<dbReference type="EC" id="2.1.1.-" evidence="6"/>